<evidence type="ECO:0000313" key="1">
    <source>
        <dbReference type="EMBL" id="GGF25024.1"/>
    </source>
</evidence>
<proteinExistence type="predicted"/>
<name>A0ABQ1UQZ9_9BACT</name>
<organism evidence="1 2">
    <name type="scientific">Echinicola rosea</name>
    <dbReference type="NCBI Taxonomy" id="1807691"/>
    <lineage>
        <taxon>Bacteria</taxon>
        <taxon>Pseudomonadati</taxon>
        <taxon>Bacteroidota</taxon>
        <taxon>Cytophagia</taxon>
        <taxon>Cytophagales</taxon>
        <taxon>Cyclobacteriaceae</taxon>
        <taxon>Echinicola</taxon>
    </lineage>
</organism>
<keyword evidence="2" id="KW-1185">Reference proteome</keyword>
<evidence type="ECO:0000313" key="2">
    <source>
        <dbReference type="Proteomes" id="UP000647339"/>
    </source>
</evidence>
<reference evidence="2" key="1">
    <citation type="journal article" date="2019" name="Int. J. Syst. Evol. Microbiol.">
        <title>The Global Catalogue of Microorganisms (GCM) 10K type strain sequencing project: providing services to taxonomists for standard genome sequencing and annotation.</title>
        <authorList>
            <consortium name="The Broad Institute Genomics Platform"/>
            <consortium name="The Broad Institute Genome Sequencing Center for Infectious Disease"/>
            <person name="Wu L."/>
            <person name="Ma J."/>
        </authorList>
    </citation>
    <scope>NUCLEOTIDE SEQUENCE [LARGE SCALE GENOMIC DNA]</scope>
    <source>
        <strain evidence="2">CGMCC 1.15407</strain>
    </source>
</reference>
<gene>
    <name evidence="1" type="ORF">GCM10011339_11430</name>
</gene>
<sequence>MRINFNQKEFVYTTYIGKTFSKPKKISPIIQMGSLVVYNHDDIVLRFVIEDINNRIYHHFTLNEIHQKSIDELFQILTSA</sequence>
<dbReference type="Proteomes" id="UP000647339">
    <property type="component" value="Unassembled WGS sequence"/>
</dbReference>
<protein>
    <submittedName>
        <fullName evidence="1">Uncharacterized protein</fullName>
    </submittedName>
</protein>
<comment type="caution">
    <text evidence="1">The sequence shown here is derived from an EMBL/GenBank/DDBJ whole genome shotgun (WGS) entry which is preliminary data.</text>
</comment>
<dbReference type="EMBL" id="BMIU01000004">
    <property type="protein sequence ID" value="GGF25024.1"/>
    <property type="molecule type" value="Genomic_DNA"/>
</dbReference>
<accession>A0ABQ1UQZ9</accession>